<protein>
    <submittedName>
        <fullName evidence="1">Uncharacterized protein</fullName>
    </submittedName>
</protein>
<dbReference type="InterPro" id="IPR044630">
    <property type="entry name" value="SPA1/2/3/4"/>
</dbReference>
<dbReference type="OrthoDB" id="10376594at2759"/>
<dbReference type="PANTHER" id="PTHR44218">
    <property type="entry name" value="PROTEIN SPA1-RELATED 2"/>
    <property type="match status" value="1"/>
</dbReference>
<organism evidence="1 2">
    <name type="scientific">Parasponia andersonii</name>
    <name type="common">Sponia andersonii</name>
    <dbReference type="NCBI Taxonomy" id="3476"/>
    <lineage>
        <taxon>Eukaryota</taxon>
        <taxon>Viridiplantae</taxon>
        <taxon>Streptophyta</taxon>
        <taxon>Embryophyta</taxon>
        <taxon>Tracheophyta</taxon>
        <taxon>Spermatophyta</taxon>
        <taxon>Magnoliopsida</taxon>
        <taxon>eudicotyledons</taxon>
        <taxon>Gunneridae</taxon>
        <taxon>Pentapetalae</taxon>
        <taxon>rosids</taxon>
        <taxon>fabids</taxon>
        <taxon>Rosales</taxon>
        <taxon>Cannabaceae</taxon>
        <taxon>Parasponia</taxon>
    </lineage>
</organism>
<evidence type="ECO:0000313" key="2">
    <source>
        <dbReference type="Proteomes" id="UP000237105"/>
    </source>
</evidence>
<evidence type="ECO:0000313" key="1">
    <source>
        <dbReference type="EMBL" id="PON39063.1"/>
    </source>
</evidence>
<keyword evidence="2" id="KW-1185">Reference proteome</keyword>
<accession>A0A2P5AR93</accession>
<comment type="caution">
    <text evidence="1">The sequence shown here is derived from an EMBL/GenBank/DDBJ whole genome shotgun (WGS) entry which is preliminary data.</text>
</comment>
<dbReference type="GO" id="GO:0009640">
    <property type="term" value="P:photomorphogenesis"/>
    <property type="evidence" value="ECO:0007669"/>
    <property type="project" value="InterPro"/>
</dbReference>
<sequence>MIRNNANVCCVQFFVHSTHLLALGLLITEPISMIYNILKYHGVSVIFVRLSVVDGYKASGSETNKVRISLFVTYFLN</sequence>
<dbReference type="AlphaFoldDB" id="A0A2P5AR93"/>
<name>A0A2P5AR93_PARAD</name>
<dbReference type="Proteomes" id="UP000237105">
    <property type="component" value="Unassembled WGS sequence"/>
</dbReference>
<proteinExistence type="predicted"/>
<reference evidence="2" key="1">
    <citation type="submission" date="2016-06" db="EMBL/GenBank/DDBJ databases">
        <title>Parallel loss of symbiosis genes in relatives of nitrogen-fixing non-legume Parasponia.</title>
        <authorList>
            <person name="Van Velzen R."/>
            <person name="Holmer R."/>
            <person name="Bu F."/>
            <person name="Rutten L."/>
            <person name="Van Zeijl A."/>
            <person name="Liu W."/>
            <person name="Santuari L."/>
            <person name="Cao Q."/>
            <person name="Sharma T."/>
            <person name="Shen D."/>
            <person name="Roswanjaya Y."/>
            <person name="Wardhani T."/>
            <person name="Kalhor M.S."/>
            <person name="Jansen J."/>
            <person name="Van den Hoogen J."/>
            <person name="Gungor B."/>
            <person name="Hartog M."/>
            <person name="Hontelez J."/>
            <person name="Verver J."/>
            <person name="Yang W.-C."/>
            <person name="Schijlen E."/>
            <person name="Repin R."/>
            <person name="Schilthuizen M."/>
            <person name="Schranz E."/>
            <person name="Heidstra R."/>
            <person name="Miyata K."/>
            <person name="Fedorova E."/>
            <person name="Kohlen W."/>
            <person name="Bisseling T."/>
            <person name="Smit S."/>
            <person name="Geurts R."/>
        </authorList>
    </citation>
    <scope>NUCLEOTIDE SEQUENCE [LARGE SCALE GENOMIC DNA]</scope>
    <source>
        <strain evidence="2">cv. WU1-14</strain>
    </source>
</reference>
<gene>
    <name evidence="1" type="ORF">PanWU01x14_307700</name>
</gene>
<dbReference type="EMBL" id="JXTB01000476">
    <property type="protein sequence ID" value="PON39063.1"/>
    <property type="molecule type" value="Genomic_DNA"/>
</dbReference>
<dbReference type="PANTHER" id="PTHR44218:SF15">
    <property type="entry name" value="PROTEIN SPA1-RELATED 2"/>
    <property type="match status" value="1"/>
</dbReference>